<proteinExistence type="predicted"/>
<reference evidence="2" key="1">
    <citation type="journal article" date="2019" name="Int. J. Syst. Evol. Microbiol.">
        <title>The Global Catalogue of Microorganisms (GCM) 10K type strain sequencing project: providing services to taxonomists for standard genome sequencing and annotation.</title>
        <authorList>
            <consortium name="The Broad Institute Genomics Platform"/>
            <consortium name="The Broad Institute Genome Sequencing Center for Infectious Disease"/>
            <person name="Wu L."/>
            <person name="Ma J."/>
        </authorList>
    </citation>
    <scope>NUCLEOTIDE SEQUENCE [LARGE SCALE GENOMIC DNA]</scope>
    <source>
        <strain evidence="2">KCTC 42805</strain>
    </source>
</reference>
<organism evidence="1 2">
    <name type="scientific">Spirosoma soli</name>
    <dbReference type="NCBI Taxonomy" id="1770529"/>
    <lineage>
        <taxon>Bacteria</taxon>
        <taxon>Pseudomonadati</taxon>
        <taxon>Bacteroidota</taxon>
        <taxon>Cytophagia</taxon>
        <taxon>Cytophagales</taxon>
        <taxon>Cytophagaceae</taxon>
        <taxon>Spirosoma</taxon>
    </lineage>
</organism>
<comment type="caution">
    <text evidence="1">The sequence shown here is derived from an EMBL/GenBank/DDBJ whole genome shotgun (WGS) entry which is preliminary data.</text>
</comment>
<dbReference type="InterPro" id="IPR010281">
    <property type="entry name" value="DUF885"/>
</dbReference>
<keyword evidence="2" id="KW-1185">Reference proteome</keyword>
<evidence type="ECO:0000313" key="1">
    <source>
        <dbReference type="EMBL" id="MFD2571240.1"/>
    </source>
</evidence>
<dbReference type="RefSeq" id="WP_381522607.1">
    <property type="nucleotide sequence ID" value="NZ_JBHULN010000006.1"/>
</dbReference>
<protein>
    <submittedName>
        <fullName evidence="1">DUF885 domain-containing protein</fullName>
    </submittedName>
</protein>
<dbReference type="PANTHER" id="PTHR33361:SF15">
    <property type="entry name" value="DUF885 FAMILY LIPOPROTEIN"/>
    <property type="match status" value="1"/>
</dbReference>
<dbReference type="EMBL" id="JBHULN010000006">
    <property type="protein sequence ID" value="MFD2571240.1"/>
    <property type="molecule type" value="Genomic_DNA"/>
</dbReference>
<name>A0ABW5M2P0_9BACT</name>
<sequence>MKKQTLLLIALSVGLTNCQKPGSKPNNFPKLADEYVDVYLANNPGTAVYLGIHDYDGKLIIPTADTIARRLSQLRQYDSTFAKLDTTKLSLDDKIDYKLLTASIKSDIHSIVDRKVYENPMTYSVNLSSYIERNFAPPVERARSVIAITRQLPAYYAAARQNLSQNPPREYVDVAIEGLRGSADYMQNDIPKAFANLSDPKVQDELKTALKQGADATNAFADYLAKSLLPKAKGSFAIGADNYRKMLLYNEWLTADPDSLLQIGMMQLTREKAEFAAAAKVIDPTKTPAQVFKMIQDEHPTADSLLSATRNQCEAIRQFLIDKQIVTVPSEVRATITKTPEFMVGATAAMNTPGPFEKPAASEAYYYVTPPKKEWTPKQQQEWLTLFNRYVTEIISIHEAYPGHYVQFLHLNASKVSRVKKMFSSYAFVEGWAHYTEQMMLEQGFGQGGDAVTKAKYKMAQLSESMLRYCRLVCSIQEHTNNWTVAQATRFIMDNCYYEEKPAFEEARRGSFDPGYLSYSLGKLQLLALRSELQQKQGKSFNLKTFHDQVLDHGMPPVSLLRELLIQ</sequence>
<dbReference type="Pfam" id="PF05960">
    <property type="entry name" value="DUF885"/>
    <property type="match status" value="1"/>
</dbReference>
<accession>A0ABW5M2P0</accession>
<evidence type="ECO:0000313" key="2">
    <source>
        <dbReference type="Proteomes" id="UP001597469"/>
    </source>
</evidence>
<dbReference type="Proteomes" id="UP001597469">
    <property type="component" value="Unassembled WGS sequence"/>
</dbReference>
<gene>
    <name evidence="1" type="ORF">ACFSUS_11395</name>
</gene>
<dbReference type="PANTHER" id="PTHR33361">
    <property type="entry name" value="GLR0591 PROTEIN"/>
    <property type="match status" value="1"/>
</dbReference>